<keyword evidence="3" id="KW-1185">Reference proteome</keyword>
<evidence type="ECO:0000313" key="2">
    <source>
        <dbReference type="EMBL" id="KAG7097857.1"/>
    </source>
</evidence>
<dbReference type="Proteomes" id="UP001049176">
    <property type="component" value="Chromosome 2"/>
</dbReference>
<dbReference type="EMBL" id="CM032182">
    <property type="protein sequence ID" value="KAG7097857.1"/>
    <property type="molecule type" value="Genomic_DNA"/>
</dbReference>
<reference evidence="2" key="1">
    <citation type="journal article" date="2021" name="Genome Biol. Evol.">
        <title>The assembled and annotated genome of the fairy-ring fungus Marasmius oreades.</title>
        <authorList>
            <person name="Hiltunen M."/>
            <person name="Ament-Velasquez S.L."/>
            <person name="Johannesson H."/>
        </authorList>
    </citation>
    <scope>NUCLEOTIDE SEQUENCE</scope>
    <source>
        <strain evidence="2">03SP1</strain>
    </source>
</reference>
<dbReference type="AlphaFoldDB" id="A0A9P8ADQ8"/>
<dbReference type="RefSeq" id="XP_043014327.1">
    <property type="nucleotide sequence ID" value="XM_043149719.1"/>
</dbReference>
<protein>
    <submittedName>
        <fullName evidence="2">Uncharacterized protein</fullName>
    </submittedName>
</protein>
<proteinExistence type="predicted"/>
<organism evidence="2 3">
    <name type="scientific">Marasmius oreades</name>
    <name type="common">fairy-ring Marasmius</name>
    <dbReference type="NCBI Taxonomy" id="181124"/>
    <lineage>
        <taxon>Eukaryota</taxon>
        <taxon>Fungi</taxon>
        <taxon>Dikarya</taxon>
        <taxon>Basidiomycota</taxon>
        <taxon>Agaricomycotina</taxon>
        <taxon>Agaricomycetes</taxon>
        <taxon>Agaricomycetidae</taxon>
        <taxon>Agaricales</taxon>
        <taxon>Marasmiineae</taxon>
        <taxon>Marasmiaceae</taxon>
        <taxon>Marasmius</taxon>
    </lineage>
</organism>
<name>A0A9P8ADQ8_9AGAR</name>
<evidence type="ECO:0000256" key="1">
    <source>
        <dbReference type="SAM" id="MobiDB-lite"/>
    </source>
</evidence>
<dbReference type="InterPro" id="IPR021848">
    <property type="entry name" value="HODM_asu-like"/>
</dbReference>
<feature type="region of interest" description="Disordered" evidence="1">
    <location>
        <begin position="73"/>
        <end position="93"/>
    </location>
</feature>
<dbReference type="OrthoDB" id="497541at2759"/>
<dbReference type="GeneID" id="66074246"/>
<feature type="region of interest" description="Disordered" evidence="1">
    <location>
        <begin position="1"/>
        <end position="27"/>
    </location>
</feature>
<comment type="caution">
    <text evidence="2">The sequence shown here is derived from an EMBL/GenBank/DDBJ whole genome shotgun (WGS) entry which is preliminary data.</text>
</comment>
<evidence type="ECO:0000313" key="3">
    <source>
        <dbReference type="Proteomes" id="UP001049176"/>
    </source>
</evidence>
<sequence length="500" mass="57465">MKEGQRNVYNAQHQRSPNTPQDHPSPPMNQLFVWRQLLQLDAVKSHLQETSVIAIIALVLAFAWYRRRRGQPQVRSSSVQGEKSRTGKENAEREWGEWTPVKFTYPEFPACTSNLSDIKPIPYRPFRWGQYHVTMGVRDMLWADWIELDNDFPTYYAIRNHRLHSQGENVLRLLPDRPGVVQSARHAAVELAHELSDFVTKRYPSTFTATRDSSGIIKTMNIHPMNVHLELPPSLLKDPSKLVLREVGQEEAEEAMRIAALLVQDDLALMIEGTDGRYYFQGGAICVPGFWRMRDKIGLPLDEIHTTGHVPQFQEKLQNSLERFFKRLSVQKPVIRNNYFMQIVKPENMRRNGTVPTDIPPRKEDEDLIDPLELSWSTTTNGNEDNFVHGRPAHPDAEPIVEPGNLQLRTERQTLRRLPLSGAIVFTIRTYLIPLTELGKEPGVPARLASAVRSWPEGIGRYKGRKNYEQVLLEYLDTCAEEQRRVGGELDNHQGRGYPF</sequence>
<gene>
    <name evidence="2" type="ORF">E1B28_005170</name>
</gene>
<feature type="compositionally biased region" description="Basic and acidic residues" evidence="1">
    <location>
        <begin position="82"/>
        <end position="93"/>
    </location>
</feature>
<dbReference type="Pfam" id="PF11927">
    <property type="entry name" value="HODM_asu-like"/>
    <property type="match status" value="1"/>
</dbReference>
<accession>A0A9P8ADQ8</accession>
<feature type="compositionally biased region" description="Polar residues" evidence="1">
    <location>
        <begin position="7"/>
        <end position="22"/>
    </location>
</feature>